<name>A0A137PCX9_CONC2</name>
<protein>
    <recommendedName>
        <fullName evidence="5">3D domain-containing protein</fullName>
    </recommendedName>
</protein>
<evidence type="ECO:0000256" key="1">
    <source>
        <dbReference type="SAM" id="MobiDB-lite"/>
    </source>
</evidence>
<dbReference type="Proteomes" id="UP000070444">
    <property type="component" value="Unassembled WGS sequence"/>
</dbReference>
<dbReference type="EMBL" id="KQ964446">
    <property type="protein sequence ID" value="KXN72822.1"/>
    <property type="molecule type" value="Genomic_DNA"/>
</dbReference>
<sequence>MLLINLLIYLLVSALYSAHHHNETSKSANHHHHSNHKKDHKDHSSNGGNKNYKKIKLTYYWITKESLFPEGKDKEIKVCSSDGEKGDKVISKVSPEFYESLHTEGTGKLRDGKFVNCGNDDCTCFNKVPGPQGNKGDILNIYTSVASKSLKVGTKIYIKEFDGFKLPSGELHNGCVKVEDTGYGLERDQIDLFSYYKANYERVNKDLRLESVKVKIGSNCKVKAYSTKIC</sequence>
<proteinExistence type="predicted"/>
<feature type="compositionally biased region" description="Basic residues" evidence="1">
    <location>
        <begin position="28"/>
        <end position="40"/>
    </location>
</feature>
<feature type="chain" id="PRO_5007294734" description="3D domain-containing protein" evidence="2">
    <location>
        <begin position="18"/>
        <end position="230"/>
    </location>
</feature>
<evidence type="ECO:0000313" key="4">
    <source>
        <dbReference type="Proteomes" id="UP000070444"/>
    </source>
</evidence>
<dbReference type="CDD" id="cd22785">
    <property type="entry name" value="DPBB_MltA-like"/>
    <property type="match status" value="1"/>
</dbReference>
<reference evidence="3 4" key="1">
    <citation type="journal article" date="2015" name="Genome Biol. Evol.">
        <title>Phylogenomic analyses indicate that early fungi evolved digesting cell walls of algal ancestors of land plants.</title>
        <authorList>
            <person name="Chang Y."/>
            <person name="Wang S."/>
            <person name="Sekimoto S."/>
            <person name="Aerts A.L."/>
            <person name="Choi C."/>
            <person name="Clum A."/>
            <person name="LaButti K.M."/>
            <person name="Lindquist E.A."/>
            <person name="Yee Ngan C."/>
            <person name="Ohm R.A."/>
            <person name="Salamov A.A."/>
            <person name="Grigoriev I.V."/>
            <person name="Spatafora J.W."/>
            <person name="Berbee M.L."/>
        </authorList>
    </citation>
    <scope>NUCLEOTIDE SEQUENCE [LARGE SCALE GENOMIC DNA]</scope>
    <source>
        <strain evidence="3 4">NRRL 28638</strain>
    </source>
</reference>
<dbReference type="OrthoDB" id="5985073at2759"/>
<feature type="signal peptide" evidence="2">
    <location>
        <begin position="1"/>
        <end position="17"/>
    </location>
</feature>
<evidence type="ECO:0000313" key="3">
    <source>
        <dbReference type="EMBL" id="KXN72822.1"/>
    </source>
</evidence>
<keyword evidence="4" id="KW-1185">Reference proteome</keyword>
<gene>
    <name evidence="3" type="ORF">CONCODRAFT_4319</name>
</gene>
<accession>A0A137PCX9</accession>
<keyword evidence="2" id="KW-0732">Signal</keyword>
<dbReference type="AlphaFoldDB" id="A0A137PCX9"/>
<organism evidence="3 4">
    <name type="scientific">Conidiobolus coronatus (strain ATCC 28846 / CBS 209.66 / NRRL 28638)</name>
    <name type="common">Delacroixia coronata</name>
    <dbReference type="NCBI Taxonomy" id="796925"/>
    <lineage>
        <taxon>Eukaryota</taxon>
        <taxon>Fungi</taxon>
        <taxon>Fungi incertae sedis</taxon>
        <taxon>Zoopagomycota</taxon>
        <taxon>Entomophthoromycotina</taxon>
        <taxon>Entomophthoromycetes</taxon>
        <taxon>Entomophthorales</taxon>
        <taxon>Ancylistaceae</taxon>
        <taxon>Conidiobolus</taxon>
    </lineage>
</organism>
<evidence type="ECO:0000256" key="2">
    <source>
        <dbReference type="SAM" id="SignalP"/>
    </source>
</evidence>
<feature type="region of interest" description="Disordered" evidence="1">
    <location>
        <begin position="22"/>
        <end position="50"/>
    </location>
</feature>
<evidence type="ECO:0008006" key="5">
    <source>
        <dbReference type="Google" id="ProtNLM"/>
    </source>
</evidence>